<dbReference type="CDD" id="cd04301">
    <property type="entry name" value="NAT_SF"/>
    <property type="match status" value="1"/>
</dbReference>
<keyword evidence="2" id="KW-0808">Transferase</keyword>
<sequence length="161" mass="17582">MLEMRFGKNSDLPFILNLVRAGVATGVFFFSESNACNELEKELELVTQKHKANELGADFLFVFDDQATKKPVGFTLLTGRNDSAGFASHLEIRMFAIAAEDQGKGLAKEMLTSVIKATPGHRLDASCLPAAIKMMRLLTGFGFVVTDETRGGKKTFSTQIS</sequence>
<proteinExistence type="predicted"/>
<dbReference type="InterPro" id="IPR016181">
    <property type="entry name" value="Acyl_CoA_acyltransferase"/>
</dbReference>
<gene>
    <name evidence="2" type="ORF">FPQ15_14330</name>
</gene>
<evidence type="ECO:0000313" key="2">
    <source>
        <dbReference type="EMBL" id="TSJ92564.1"/>
    </source>
</evidence>
<dbReference type="GO" id="GO:0016747">
    <property type="term" value="F:acyltransferase activity, transferring groups other than amino-acyl groups"/>
    <property type="evidence" value="ECO:0007669"/>
    <property type="project" value="InterPro"/>
</dbReference>
<organism evidence="2 3">
    <name type="scientific">Gilliamella apicola</name>
    <dbReference type="NCBI Taxonomy" id="1196095"/>
    <lineage>
        <taxon>Bacteria</taxon>
        <taxon>Pseudomonadati</taxon>
        <taxon>Pseudomonadota</taxon>
        <taxon>Gammaproteobacteria</taxon>
        <taxon>Orbales</taxon>
        <taxon>Orbaceae</taxon>
        <taxon>Gilliamella</taxon>
    </lineage>
</organism>
<name>A0A556RUQ0_9GAMM</name>
<dbReference type="RefSeq" id="WP_097609934.1">
    <property type="nucleotide sequence ID" value="NZ_JBHZLC010000046.1"/>
</dbReference>
<dbReference type="SUPFAM" id="SSF55729">
    <property type="entry name" value="Acyl-CoA N-acyltransferases (Nat)"/>
    <property type="match status" value="1"/>
</dbReference>
<dbReference type="Pfam" id="PF00583">
    <property type="entry name" value="Acetyltransf_1"/>
    <property type="match status" value="1"/>
</dbReference>
<evidence type="ECO:0000259" key="1">
    <source>
        <dbReference type="PROSITE" id="PS51186"/>
    </source>
</evidence>
<protein>
    <submittedName>
        <fullName evidence="2">GNAT family N-acetyltransferase</fullName>
    </submittedName>
</protein>
<dbReference type="AlphaFoldDB" id="A0A556RUQ0"/>
<dbReference type="EMBL" id="VMHM01000029">
    <property type="protein sequence ID" value="TSJ92564.1"/>
    <property type="molecule type" value="Genomic_DNA"/>
</dbReference>
<dbReference type="PROSITE" id="PS51186">
    <property type="entry name" value="GNAT"/>
    <property type="match status" value="1"/>
</dbReference>
<evidence type="ECO:0000313" key="3">
    <source>
        <dbReference type="Proteomes" id="UP000319483"/>
    </source>
</evidence>
<dbReference type="Proteomes" id="UP000319483">
    <property type="component" value="Unassembled WGS sequence"/>
</dbReference>
<comment type="caution">
    <text evidence="2">The sequence shown here is derived from an EMBL/GenBank/DDBJ whole genome shotgun (WGS) entry which is preliminary data.</text>
</comment>
<feature type="domain" description="N-acetyltransferase" evidence="1">
    <location>
        <begin position="2"/>
        <end position="161"/>
    </location>
</feature>
<reference evidence="2 3" key="1">
    <citation type="submission" date="2019-07" db="EMBL/GenBank/DDBJ databases">
        <title>Gilliamella genomes.</title>
        <authorList>
            <person name="Zheng H."/>
        </authorList>
    </citation>
    <scope>NUCLEOTIDE SEQUENCE [LARGE SCALE GENOMIC DNA]</scope>
    <source>
        <strain evidence="2 3">W8127</strain>
    </source>
</reference>
<dbReference type="InterPro" id="IPR000182">
    <property type="entry name" value="GNAT_dom"/>
</dbReference>
<accession>A0A556RUQ0</accession>
<dbReference type="Gene3D" id="3.40.630.30">
    <property type="match status" value="1"/>
</dbReference>